<dbReference type="Proteomes" id="UP000887565">
    <property type="component" value="Unplaced"/>
</dbReference>
<protein>
    <submittedName>
        <fullName evidence="2">Uncharacterized protein</fullName>
    </submittedName>
</protein>
<keyword evidence="1" id="KW-1185">Reference proteome</keyword>
<sequence length="50" mass="5675">MRSDFGILQKTKSFFPPSFEAHHKPTVGAFDSQIEALTSTAVRIYDLKFN</sequence>
<proteinExistence type="predicted"/>
<accession>A0A915JK50</accession>
<organism evidence="1 2">
    <name type="scientific">Romanomermis culicivorax</name>
    <name type="common">Nematode worm</name>
    <dbReference type="NCBI Taxonomy" id="13658"/>
    <lineage>
        <taxon>Eukaryota</taxon>
        <taxon>Metazoa</taxon>
        <taxon>Ecdysozoa</taxon>
        <taxon>Nematoda</taxon>
        <taxon>Enoplea</taxon>
        <taxon>Dorylaimia</taxon>
        <taxon>Mermithida</taxon>
        <taxon>Mermithoidea</taxon>
        <taxon>Mermithidae</taxon>
        <taxon>Romanomermis</taxon>
    </lineage>
</organism>
<reference evidence="2" key="1">
    <citation type="submission" date="2022-11" db="UniProtKB">
        <authorList>
            <consortium name="WormBaseParasite"/>
        </authorList>
    </citation>
    <scope>IDENTIFICATION</scope>
</reference>
<evidence type="ECO:0000313" key="2">
    <source>
        <dbReference type="WBParaSite" id="nRc.2.0.1.t26483-RA"/>
    </source>
</evidence>
<evidence type="ECO:0000313" key="1">
    <source>
        <dbReference type="Proteomes" id="UP000887565"/>
    </source>
</evidence>
<dbReference type="WBParaSite" id="nRc.2.0.1.t26483-RA">
    <property type="protein sequence ID" value="nRc.2.0.1.t26483-RA"/>
    <property type="gene ID" value="nRc.2.0.1.g26483"/>
</dbReference>
<name>A0A915JK50_ROMCU</name>
<dbReference type="AlphaFoldDB" id="A0A915JK50"/>